<protein>
    <submittedName>
        <fullName evidence="2">Uncharacterized protein</fullName>
    </submittedName>
</protein>
<keyword evidence="3" id="KW-1185">Reference proteome</keyword>
<name>A0A9X2G5D6_9MICO</name>
<reference evidence="2" key="1">
    <citation type="submission" date="2022-06" db="EMBL/GenBank/DDBJ databases">
        <title>Genomic Encyclopedia of Archaeal and Bacterial Type Strains, Phase II (KMG-II): from individual species to whole genera.</title>
        <authorList>
            <person name="Goeker M."/>
        </authorList>
    </citation>
    <scope>NUCLEOTIDE SEQUENCE</scope>
    <source>
        <strain evidence="2">DSM 26652</strain>
    </source>
</reference>
<evidence type="ECO:0000256" key="1">
    <source>
        <dbReference type="SAM" id="Phobius"/>
    </source>
</evidence>
<evidence type="ECO:0000313" key="3">
    <source>
        <dbReference type="Proteomes" id="UP001139493"/>
    </source>
</evidence>
<gene>
    <name evidence="2" type="ORF">APR03_004461</name>
</gene>
<accession>A0A9X2G5D6</accession>
<sequence>MRRTRIRWGWLVAALVVALAVGASLLVQGGGCPSGSVEGCVSEPVGGWAGAWVRIVAGTVVVVLALGRALRGRGSRGRGPRDR</sequence>
<comment type="caution">
    <text evidence="2">The sequence shown here is derived from an EMBL/GenBank/DDBJ whole genome shotgun (WGS) entry which is preliminary data.</text>
</comment>
<organism evidence="2 3">
    <name type="scientific">Promicromonospora thailandica</name>
    <dbReference type="NCBI Taxonomy" id="765201"/>
    <lineage>
        <taxon>Bacteria</taxon>
        <taxon>Bacillati</taxon>
        <taxon>Actinomycetota</taxon>
        <taxon>Actinomycetes</taxon>
        <taxon>Micrococcales</taxon>
        <taxon>Promicromonosporaceae</taxon>
        <taxon>Promicromonospora</taxon>
    </lineage>
</organism>
<keyword evidence="1" id="KW-0472">Membrane</keyword>
<keyword evidence="1" id="KW-1133">Transmembrane helix</keyword>
<evidence type="ECO:0000313" key="2">
    <source>
        <dbReference type="EMBL" id="MCP2267089.1"/>
    </source>
</evidence>
<keyword evidence="1" id="KW-0812">Transmembrane</keyword>
<dbReference type="AlphaFoldDB" id="A0A9X2G5D6"/>
<dbReference type="EMBL" id="JAMTCS010000015">
    <property type="protein sequence ID" value="MCP2267089.1"/>
    <property type="molecule type" value="Genomic_DNA"/>
</dbReference>
<proteinExistence type="predicted"/>
<dbReference type="Proteomes" id="UP001139493">
    <property type="component" value="Unassembled WGS sequence"/>
</dbReference>
<feature type="transmembrane region" description="Helical" evidence="1">
    <location>
        <begin position="45"/>
        <end position="66"/>
    </location>
</feature>
<dbReference type="RefSeq" id="WP_253839437.1">
    <property type="nucleotide sequence ID" value="NZ_JAMTCS010000015.1"/>
</dbReference>